<protein>
    <submittedName>
        <fullName evidence="1">Uncharacterized protein</fullName>
    </submittedName>
</protein>
<evidence type="ECO:0000313" key="1">
    <source>
        <dbReference type="EMBL" id="PAV95619.1"/>
    </source>
</evidence>
<dbReference type="RefSeq" id="WP_095661631.1">
    <property type="nucleotide sequence ID" value="NZ_NQMS01000006.1"/>
</dbReference>
<reference evidence="1 2" key="1">
    <citation type="submission" date="2017-08" db="EMBL/GenBank/DDBJ databases">
        <title>Draft Genome Sequence of Hafnia alvei CITHA-6 Isolated from Raw Bovine Milk.</title>
        <authorList>
            <person name="Culligan E.P."/>
            <person name="Mcsweeney A."/>
            <person name="O'Doherty C."/>
            <person name="Gleeson E."/>
            <person name="O'Riordan D."/>
            <person name="Sleator R.D."/>
        </authorList>
    </citation>
    <scope>NUCLEOTIDE SEQUENCE [LARGE SCALE GENOMIC DNA]</scope>
    <source>
        <strain evidence="1 2">CITHA-6</strain>
    </source>
</reference>
<organism evidence="1 2">
    <name type="scientific">Hafnia paralvei</name>
    <dbReference type="NCBI Taxonomy" id="546367"/>
    <lineage>
        <taxon>Bacteria</taxon>
        <taxon>Pseudomonadati</taxon>
        <taxon>Pseudomonadota</taxon>
        <taxon>Gammaproteobacteria</taxon>
        <taxon>Enterobacterales</taxon>
        <taxon>Hafniaceae</taxon>
        <taxon>Hafnia</taxon>
    </lineage>
</organism>
<sequence length="115" mass="12625">MITVTELNALYERLNSVESRLDLLETLQQKAGLPAGYAYITTMAGAYGLSTSKAEELARVSGVVSARHSGQMIVNEARFREAAEIITSKAKRKIGSKYWYHPAIGKFTMSGRAKP</sequence>
<dbReference type="Proteomes" id="UP000218796">
    <property type="component" value="Unassembled WGS sequence"/>
</dbReference>
<keyword evidence="2" id="KW-1185">Reference proteome</keyword>
<accession>A0A2A2MA96</accession>
<comment type="caution">
    <text evidence="1">The sequence shown here is derived from an EMBL/GenBank/DDBJ whole genome shotgun (WGS) entry which is preliminary data.</text>
</comment>
<name>A0A2A2MA96_9GAMM</name>
<evidence type="ECO:0000313" key="2">
    <source>
        <dbReference type="Proteomes" id="UP000218796"/>
    </source>
</evidence>
<dbReference type="AlphaFoldDB" id="A0A2A2MA96"/>
<dbReference type="OrthoDB" id="6490795at2"/>
<proteinExistence type="predicted"/>
<gene>
    <name evidence="1" type="ORF">CJD50_14365</name>
</gene>
<dbReference type="EMBL" id="NQMS01000006">
    <property type="protein sequence ID" value="PAV95619.1"/>
    <property type="molecule type" value="Genomic_DNA"/>
</dbReference>